<dbReference type="KEGG" id="vg:65128731"/>
<dbReference type="RefSeq" id="YP_010110419.1">
    <property type="nucleotide sequence ID" value="NC_055871.1"/>
</dbReference>
<organism evidence="1 2">
    <name type="scientific">uncultured phage cr106_1</name>
    <dbReference type="NCBI Taxonomy" id="2772062"/>
    <lineage>
        <taxon>Viruses</taxon>
        <taxon>Duplodnaviria</taxon>
        <taxon>Heunggongvirae</taxon>
        <taxon>Uroviricota</taxon>
        <taxon>Caudoviricetes</taxon>
        <taxon>Crassvirales</taxon>
        <taxon>Steigviridae</taxon>
        <taxon>Asinivirinae</taxon>
        <taxon>Mahstovirus</taxon>
        <taxon>Mahstovirus faecalis</taxon>
    </lineage>
</organism>
<accession>A0A7M1RWM0</accession>
<sequence length="94" mass="10084">MEITEKNMVNYTSIMSGSDSAYTVKGSVRVADSKIQGVDGGTVTSIANKTEVATFSRQFSHNLNITFNDGTASQRSGILDSIEAYLTAIDKLTL</sequence>
<name>A0A7M1RWM0_9CAUD</name>
<protein>
    <submittedName>
        <fullName evidence="1">Uncharacterized protein</fullName>
    </submittedName>
</protein>
<keyword evidence="2" id="KW-1185">Reference proteome</keyword>
<proteinExistence type="predicted"/>
<dbReference type="GeneID" id="65128731"/>
<evidence type="ECO:0000313" key="1">
    <source>
        <dbReference type="EMBL" id="QOR58261.1"/>
    </source>
</evidence>
<reference evidence="1 2" key="1">
    <citation type="submission" date="2020-07" db="EMBL/GenBank/DDBJ databases">
        <title>Taxonomic proposal: Crassvirales, a new order of highly abundant and diverse bacterial viruses.</title>
        <authorList>
            <person name="Shkoporov A.N."/>
            <person name="Stockdale S.R."/>
            <person name="Guerin E."/>
            <person name="Ross R.P."/>
            <person name="Hill C."/>
        </authorList>
    </citation>
    <scope>NUCLEOTIDE SEQUENCE [LARGE SCALE GENOMIC DNA]</scope>
</reference>
<dbReference type="Proteomes" id="UP000593828">
    <property type="component" value="Segment"/>
</dbReference>
<evidence type="ECO:0000313" key="2">
    <source>
        <dbReference type="Proteomes" id="UP000593828"/>
    </source>
</evidence>
<dbReference type="EMBL" id="MT774378">
    <property type="protein sequence ID" value="QOR58261.1"/>
    <property type="molecule type" value="Genomic_DNA"/>
</dbReference>